<evidence type="ECO:0000313" key="2">
    <source>
        <dbReference type="EMBL" id="QIZ73189.1"/>
    </source>
</evidence>
<feature type="coiled-coil region" evidence="1">
    <location>
        <begin position="2"/>
        <end position="29"/>
    </location>
</feature>
<name>A0A6H1U6D4_9CYAN</name>
<dbReference type="EMBL" id="CP051167">
    <property type="protein sequence ID" value="QIZ73189.1"/>
    <property type="molecule type" value="Genomic_DNA"/>
</dbReference>
<accession>A0A6H1U6D4</accession>
<dbReference type="AlphaFoldDB" id="A0A6H1U6D4"/>
<evidence type="ECO:0000256" key="1">
    <source>
        <dbReference type="SAM" id="Coils"/>
    </source>
</evidence>
<organism evidence="2 3">
    <name type="scientific">Oxynema aestuarii AP17</name>
    <dbReference type="NCBI Taxonomy" id="2064643"/>
    <lineage>
        <taxon>Bacteria</taxon>
        <taxon>Bacillati</taxon>
        <taxon>Cyanobacteriota</taxon>
        <taxon>Cyanophyceae</taxon>
        <taxon>Oscillatoriophycideae</taxon>
        <taxon>Oscillatoriales</taxon>
        <taxon>Oscillatoriaceae</taxon>
        <taxon>Oxynema</taxon>
        <taxon>Oxynema aestuarii</taxon>
    </lineage>
</organism>
<dbReference type="SUPFAM" id="SSF46689">
    <property type="entry name" value="Homeodomain-like"/>
    <property type="match status" value="1"/>
</dbReference>
<protein>
    <submittedName>
        <fullName evidence="2">Helix-turn-helix domain-containing protein</fullName>
    </submittedName>
</protein>
<dbReference type="InterPro" id="IPR009057">
    <property type="entry name" value="Homeodomain-like_sf"/>
</dbReference>
<dbReference type="KEGG" id="oxy:HCG48_23440"/>
<proteinExistence type="predicted"/>
<reference evidence="2 3" key="1">
    <citation type="submission" date="2020-04" db="EMBL/GenBank/DDBJ databases">
        <authorList>
            <person name="Basu S."/>
            <person name="Maruthanayagam V."/>
            <person name="Chakraborty S."/>
            <person name="Pramanik A."/>
            <person name="Mukherjee J."/>
            <person name="Brink B."/>
        </authorList>
    </citation>
    <scope>NUCLEOTIDE SEQUENCE [LARGE SCALE GENOMIC DNA]</scope>
    <source>
        <strain evidence="2 3">AP17</strain>
    </source>
</reference>
<dbReference type="Proteomes" id="UP000500857">
    <property type="component" value="Chromosome"/>
</dbReference>
<keyword evidence="3" id="KW-1185">Reference proteome</keyword>
<sequence length="151" mass="17744">MAKTLNLDIQESAEELKALLKQQTNAQRKERVHALYLLKSNQVTTLEELSKLLVRDTSTIYRWFQKYKQEGLDGLLKLYEPAGRPITIPQEALDKLRLKLQEPEAFKNYGEIQIWLKEECGVEVDYHVVYRAVRYKFKAKLKSSKSSRKKK</sequence>
<gene>
    <name evidence="2" type="ORF">HCG48_23440</name>
</gene>
<dbReference type="Pfam" id="PF13565">
    <property type="entry name" value="HTH_32"/>
    <property type="match status" value="1"/>
</dbReference>
<keyword evidence="1" id="KW-0175">Coiled coil</keyword>
<dbReference type="RefSeq" id="WP_168571335.1">
    <property type="nucleotide sequence ID" value="NZ_CP051167.1"/>
</dbReference>
<evidence type="ECO:0000313" key="3">
    <source>
        <dbReference type="Proteomes" id="UP000500857"/>
    </source>
</evidence>